<dbReference type="STRING" id="237682.SAMN05421676_11193"/>
<evidence type="ECO:0000313" key="3">
    <source>
        <dbReference type="Proteomes" id="UP000199095"/>
    </source>
</evidence>
<keyword evidence="3" id="KW-1185">Reference proteome</keyword>
<dbReference type="Proteomes" id="UP000199095">
    <property type="component" value="Unassembled WGS sequence"/>
</dbReference>
<proteinExistence type="predicted"/>
<accession>A0A1I0IB22</accession>
<sequence>MNKGLKEYNVGDITTDSKEKSITIQTSIEGSSKDTNKLASDIEETAKEILNKLELKSVSNITSFEIKIRNANSEILN</sequence>
<gene>
    <name evidence="1" type="ORF">SAMN05421676_11193</name>
    <name evidence="2" type="ORF">SAMN05421676_1133</name>
</gene>
<dbReference type="EMBL" id="FOHJ01000011">
    <property type="protein sequence ID" value="SET93986.1"/>
    <property type="molecule type" value="Genomic_DNA"/>
</dbReference>
<dbReference type="EMBL" id="FOHJ01000013">
    <property type="protein sequence ID" value="SET97852.1"/>
    <property type="molecule type" value="Genomic_DNA"/>
</dbReference>
<dbReference type="RefSeq" id="WP_093136933.1">
    <property type="nucleotide sequence ID" value="NZ_FOHJ01000011.1"/>
</dbReference>
<organism evidence="1 3">
    <name type="scientific">Salinibacillus kushneri</name>
    <dbReference type="NCBI Taxonomy" id="237682"/>
    <lineage>
        <taxon>Bacteria</taxon>
        <taxon>Bacillati</taxon>
        <taxon>Bacillota</taxon>
        <taxon>Bacilli</taxon>
        <taxon>Bacillales</taxon>
        <taxon>Bacillaceae</taxon>
        <taxon>Salinibacillus</taxon>
    </lineage>
</organism>
<evidence type="ECO:0000313" key="1">
    <source>
        <dbReference type="EMBL" id="SET93986.1"/>
    </source>
</evidence>
<dbReference type="AlphaFoldDB" id="A0A1I0IB22"/>
<evidence type="ECO:0000313" key="2">
    <source>
        <dbReference type="EMBL" id="SET97852.1"/>
    </source>
</evidence>
<protein>
    <submittedName>
        <fullName evidence="1">Uncharacterized protein</fullName>
    </submittedName>
</protein>
<name>A0A1I0IB22_9BACI</name>
<reference evidence="1" key="2">
    <citation type="submission" date="2016-10" db="EMBL/GenBank/DDBJ databases">
        <authorList>
            <person name="de Groot N.N."/>
        </authorList>
    </citation>
    <scope>NUCLEOTIDE SEQUENCE [LARGE SCALE GENOMIC DNA]</scope>
    <source>
        <strain evidence="1">CGMCC 1.3566</strain>
    </source>
</reference>
<reference evidence="3" key="1">
    <citation type="submission" date="2016-10" db="EMBL/GenBank/DDBJ databases">
        <authorList>
            <person name="Varghese N."/>
            <person name="Submissions S."/>
        </authorList>
    </citation>
    <scope>NUCLEOTIDE SEQUENCE [LARGE SCALE GENOMIC DNA]</scope>
    <source>
        <strain evidence="3">CGMCC 1.3566</strain>
    </source>
</reference>